<comment type="similarity">
    <text evidence="7">Belongs to the glycosyltransferase 87 family.</text>
</comment>
<dbReference type="Proteomes" id="UP000004259">
    <property type="component" value="Unassembled WGS sequence"/>
</dbReference>
<gene>
    <name evidence="9" type="ORF">CUS_7668</name>
</gene>
<keyword evidence="5 8" id="KW-1133">Transmembrane helix</keyword>
<feature type="transmembrane region" description="Helical" evidence="8">
    <location>
        <begin position="20"/>
        <end position="37"/>
    </location>
</feature>
<evidence type="ECO:0000256" key="6">
    <source>
        <dbReference type="ARBA" id="ARBA00023136"/>
    </source>
</evidence>
<dbReference type="STRING" id="246199.CUS_7668"/>
<evidence type="ECO:0000256" key="4">
    <source>
        <dbReference type="ARBA" id="ARBA00022692"/>
    </source>
</evidence>
<keyword evidence="3" id="KW-0808">Transferase</keyword>
<keyword evidence="4 8" id="KW-0812">Transmembrane</keyword>
<comment type="caution">
    <text evidence="9">The sequence shown here is derived from an EMBL/GenBank/DDBJ whole genome shotgun (WGS) entry which is preliminary data.</text>
</comment>
<dbReference type="OrthoDB" id="9776737at2"/>
<evidence type="ECO:0000256" key="2">
    <source>
        <dbReference type="ARBA" id="ARBA00022475"/>
    </source>
</evidence>
<dbReference type="RefSeq" id="WP_002852857.1">
    <property type="nucleotide sequence ID" value="NZ_ADKM02000130.1"/>
</dbReference>
<protein>
    <submittedName>
        <fullName evidence="9">Putative membrane protein</fullName>
    </submittedName>
</protein>
<feature type="transmembrane region" description="Helical" evidence="8">
    <location>
        <begin position="299"/>
        <end position="319"/>
    </location>
</feature>
<keyword evidence="6 8" id="KW-0472">Membrane</keyword>
<proteinExistence type="inferred from homology"/>
<feature type="transmembrane region" description="Helical" evidence="8">
    <location>
        <begin position="127"/>
        <end position="144"/>
    </location>
</feature>
<keyword evidence="10" id="KW-1185">Reference proteome</keyword>
<name>E9SHE0_RUMAL</name>
<evidence type="ECO:0000256" key="1">
    <source>
        <dbReference type="ARBA" id="ARBA00004651"/>
    </source>
</evidence>
<evidence type="ECO:0000256" key="7">
    <source>
        <dbReference type="ARBA" id="ARBA00024033"/>
    </source>
</evidence>
<organism evidence="9 10">
    <name type="scientific">Ruminococcus albus 8</name>
    <dbReference type="NCBI Taxonomy" id="246199"/>
    <lineage>
        <taxon>Bacteria</taxon>
        <taxon>Bacillati</taxon>
        <taxon>Bacillota</taxon>
        <taxon>Clostridia</taxon>
        <taxon>Eubacteriales</taxon>
        <taxon>Oscillospiraceae</taxon>
        <taxon>Ruminococcus</taxon>
    </lineage>
</organism>
<evidence type="ECO:0000256" key="5">
    <source>
        <dbReference type="ARBA" id="ARBA00022989"/>
    </source>
</evidence>
<reference evidence="9 10" key="1">
    <citation type="submission" date="2011-02" db="EMBL/GenBank/DDBJ databases">
        <authorList>
            <person name="Nelson K.E."/>
            <person name="Sutton G."/>
            <person name="Torralba M."/>
            <person name="Durkin S."/>
            <person name="Harkins D."/>
            <person name="Montgomery R."/>
            <person name="Ziemer C."/>
            <person name="Klaassens E."/>
            <person name="Ocuiv P."/>
            <person name="Morrison M."/>
        </authorList>
    </citation>
    <scope>NUCLEOTIDE SEQUENCE [LARGE SCALE GENOMIC DNA]</scope>
    <source>
        <strain evidence="9 10">8</strain>
    </source>
</reference>
<dbReference type="InterPro" id="IPR018584">
    <property type="entry name" value="GT87"/>
</dbReference>
<keyword evidence="2" id="KW-1003">Cell membrane</keyword>
<comment type="subcellular location">
    <subcellularLocation>
        <location evidence="1">Cell membrane</location>
        <topology evidence="1">Multi-pass membrane protein</topology>
    </subcellularLocation>
</comment>
<feature type="transmembrane region" description="Helical" evidence="8">
    <location>
        <begin position="151"/>
        <end position="167"/>
    </location>
</feature>
<dbReference type="GO" id="GO:0016758">
    <property type="term" value="F:hexosyltransferase activity"/>
    <property type="evidence" value="ECO:0007669"/>
    <property type="project" value="InterPro"/>
</dbReference>
<accession>E9SHE0</accession>
<evidence type="ECO:0000313" key="10">
    <source>
        <dbReference type="Proteomes" id="UP000004259"/>
    </source>
</evidence>
<feature type="transmembrane region" description="Helical" evidence="8">
    <location>
        <begin position="97"/>
        <end position="115"/>
    </location>
</feature>
<dbReference type="eggNOG" id="COG5542">
    <property type="taxonomic scope" value="Bacteria"/>
</dbReference>
<dbReference type="Pfam" id="PF09594">
    <property type="entry name" value="GT87"/>
    <property type="match status" value="1"/>
</dbReference>
<dbReference type="AlphaFoldDB" id="E9SHE0"/>
<feature type="transmembrane region" description="Helical" evidence="8">
    <location>
        <begin position="371"/>
        <end position="389"/>
    </location>
</feature>
<dbReference type="EMBL" id="ADKM02000130">
    <property type="protein sequence ID" value="EGC01377.1"/>
    <property type="molecule type" value="Genomic_DNA"/>
</dbReference>
<evidence type="ECO:0000256" key="8">
    <source>
        <dbReference type="SAM" id="Phobius"/>
    </source>
</evidence>
<sequence>MKKNKKTLIESLPAGWDFDRLARLFYILIICMCGMLMRNCMLPHTSRDMWLYLEKWYNYFAEHGGFKAVGDDVGDYTPLYYYYIAFLTYFKSSSPQLGLKILSIIFDFLTAFYVMRIVEFKEKDSHLPLIAFAAVFCLPTVVLNSAYWGQCDVIYSCFLVMCLYYLMKGNDRTAMIMFGVSFALKLQAVFFVPLIGILLFKKKIKPINLLWIPAVYIISVIPAMIAGGDPLRLLLLYFNQSSQYSDLCMSLPNLWALLEGSGGETKDELINMGTAGVYFAGAGVATVMYYYITRKTLKITQNTMVGLAMISAFIVPFVLPHMHERYFYLSEVMFVIFAFYYRKKLWLILTSQYCSVQAYTGYLFGKWMIDGRYLLLIEILNIVTVYLCLKEEMAKPRDDEEVLMKWEEDDLITANTAK</sequence>
<feature type="transmembrane region" description="Helical" evidence="8">
    <location>
        <begin position="269"/>
        <end position="292"/>
    </location>
</feature>
<feature type="transmembrane region" description="Helical" evidence="8">
    <location>
        <begin position="207"/>
        <end position="227"/>
    </location>
</feature>
<dbReference type="GO" id="GO:0005886">
    <property type="term" value="C:plasma membrane"/>
    <property type="evidence" value="ECO:0007669"/>
    <property type="project" value="UniProtKB-SubCell"/>
</dbReference>
<evidence type="ECO:0000256" key="3">
    <source>
        <dbReference type="ARBA" id="ARBA00022679"/>
    </source>
</evidence>
<evidence type="ECO:0000313" key="9">
    <source>
        <dbReference type="EMBL" id="EGC01377.1"/>
    </source>
</evidence>
<feature type="transmembrane region" description="Helical" evidence="8">
    <location>
        <begin position="173"/>
        <end position="200"/>
    </location>
</feature>